<organism evidence="1">
    <name type="scientific">freshwater metagenome</name>
    <dbReference type="NCBI Taxonomy" id="449393"/>
    <lineage>
        <taxon>unclassified sequences</taxon>
        <taxon>metagenomes</taxon>
        <taxon>ecological metagenomes</taxon>
    </lineage>
</organism>
<gene>
    <name evidence="1" type="ORF">UFOPK1599_00326</name>
    <name evidence="2" type="ORF">UFOPK2715_00659</name>
    <name evidence="3" type="ORF">UFOPK3883_00677</name>
</gene>
<protein>
    <submittedName>
        <fullName evidence="1">Unannotated protein</fullName>
    </submittedName>
</protein>
<name>A0A6J6D2U3_9ZZZZ</name>
<sequence>MKNRFSVKLIVLVGFLLISLLISFFAPERTDQIKVISAYPATVCPAIGNNVSSIAGVASAKIGRRLIDGSSKKLNPGRSNQIPLTKSSILVAGNSDTALTFANNKWKAVVPCSVSNGQQWFIGGSGAVTSKSLLFIVNSGFSDSNVTVEVFTPNGPTEERNFLISQNSTKKISVDTLAPGEEEIAIAVNTKSGRVSSFLFDERKKGLKSLGADFVSAIAAPSKQVRLVSIPGLVGSLNSNNNSISHSLRLFVPGKIDANIEVTINSNDGNFVPEGLSEVKVSSQKVLSIPLKNSPSNQPFSLSIDSDQPILASILSNFTFGRSNEITWTAASDPIKSWSANLTGSRPILTFTGDKIDVLIKANGINGRKIEKKITGKDFVSWQSPVGLNRLQIFANNKGISGGVILLPLTGNIGISTIPMNNGANLETASEPISDASVITRR</sequence>
<dbReference type="AlphaFoldDB" id="A0A6J6D2U3"/>
<dbReference type="Pfam" id="PF18986">
    <property type="entry name" value="DUF5719"/>
    <property type="match status" value="1"/>
</dbReference>
<evidence type="ECO:0000313" key="3">
    <source>
        <dbReference type="EMBL" id="CAB4965168.1"/>
    </source>
</evidence>
<evidence type="ECO:0000313" key="2">
    <source>
        <dbReference type="EMBL" id="CAB4724125.1"/>
    </source>
</evidence>
<reference evidence="1" key="1">
    <citation type="submission" date="2020-05" db="EMBL/GenBank/DDBJ databases">
        <authorList>
            <person name="Chiriac C."/>
            <person name="Salcher M."/>
            <person name="Ghai R."/>
            <person name="Kavagutti S V."/>
        </authorList>
    </citation>
    <scope>NUCLEOTIDE SEQUENCE</scope>
</reference>
<proteinExistence type="predicted"/>
<evidence type="ECO:0000313" key="1">
    <source>
        <dbReference type="EMBL" id="CAB4557726.1"/>
    </source>
</evidence>
<dbReference type="EMBL" id="CAEZTE010000010">
    <property type="protein sequence ID" value="CAB4557726.1"/>
    <property type="molecule type" value="Genomic_DNA"/>
</dbReference>
<accession>A0A6J6D2U3</accession>
<dbReference type="InterPro" id="IPR043777">
    <property type="entry name" value="DUF5719"/>
</dbReference>
<dbReference type="EMBL" id="CAFBNV010000048">
    <property type="protein sequence ID" value="CAB4965168.1"/>
    <property type="molecule type" value="Genomic_DNA"/>
</dbReference>
<dbReference type="EMBL" id="CAEZYN010000054">
    <property type="protein sequence ID" value="CAB4724125.1"/>
    <property type="molecule type" value="Genomic_DNA"/>
</dbReference>